<evidence type="ECO:0000256" key="4">
    <source>
        <dbReference type="ARBA" id="ARBA00022679"/>
    </source>
</evidence>
<dbReference type="UniPathway" id="UPA00219"/>
<feature type="transmembrane region" description="Helical" evidence="11">
    <location>
        <begin position="12"/>
        <end position="31"/>
    </location>
</feature>
<evidence type="ECO:0000256" key="3">
    <source>
        <dbReference type="ARBA" id="ARBA00022676"/>
    </source>
</evidence>
<keyword evidence="6 9" id="KW-0133">Cell shape</keyword>
<dbReference type="GO" id="GO:0008360">
    <property type="term" value="P:regulation of cell shape"/>
    <property type="evidence" value="ECO:0007669"/>
    <property type="project" value="UniProtKB-UniRule"/>
</dbReference>
<feature type="active site" description="Nucleophile" evidence="9">
    <location>
        <position position="475"/>
    </location>
</feature>
<dbReference type="EC" id="2.-.-.-" evidence="14"/>
<evidence type="ECO:0000256" key="1">
    <source>
        <dbReference type="ARBA" id="ARBA00004752"/>
    </source>
</evidence>
<keyword evidence="3" id="KW-0328">Glycosyltransferase</keyword>
<dbReference type="PROSITE" id="PS51782">
    <property type="entry name" value="LYSM"/>
    <property type="match status" value="1"/>
</dbReference>
<dbReference type="GO" id="GO:0016757">
    <property type="term" value="F:glycosyltransferase activity"/>
    <property type="evidence" value="ECO:0007669"/>
    <property type="project" value="UniProtKB-KW"/>
</dbReference>
<evidence type="ECO:0000256" key="9">
    <source>
        <dbReference type="PROSITE-ProRule" id="PRU01373"/>
    </source>
</evidence>
<evidence type="ECO:0000256" key="2">
    <source>
        <dbReference type="ARBA" id="ARBA00005992"/>
    </source>
</evidence>
<comment type="similarity">
    <text evidence="2">Belongs to the YkuD family.</text>
</comment>
<dbReference type="Pfam" id="PF03734">
    <property type="entry name" value="YkuD"/>
    <property type="match status" value="1"/>
</dbReference>
<dbReference type="SMART" id="SM00257">
    <property type="entry name" value="LysM"/>
    <property type="match status" value="1"/>
</dbReference>
<dbReference type="CDD" id="cd00118">
    <property type="entry name" value="LysM"/>
    <property type="match status" value="1"/>
</dbReference>
<keyword evidence="5" id="KW-0378">Hydrolase</keyword>
<evidence type="ECO:0000256" key="8">
    <source>
        <dbReference type="ARBA" id="ARBA00023316"/>
    </source>
</evidence>
<comment type="pathway">
    <text evidence="1 9">Cell wall biogenesis; peptidoglycan biosynthesis.</text>
</comment>
<dbReference type="GO" id="GO:0071972">
    <property type="term" value="F:peptidoglycan L,D-transpeptidase activity"/>
    <property type="evidence" value="ECO:0007669"/>
    <property type="project" value="TreeGrafter"/>
</dbReference>
<dbReference type="KEGG" id="chya:V22_02720"/>
<keyword evidence="7 9" id="KW-0573">Peptidoglycan synthesis</keyword>
<gene>
    <name evidence="14" type="primary">ykuD</name>
    <name evidence="14" type="ORF">V22_02720</name>
</gene>
<dbReference type="EMBL" id="CP036316">
    <property type="protein sequence ID" value="QDT63072.1"/>
    <property type="molecule type" value="Genomic_DNA"/>
</dbReference>
<proteinExistence type="inferred from homology"/>
<sequence>MAPRNRRDRNVNTVIWTVALVAFGGLTMWKFEMFPIATRAFDERFAGQDTSQALDDPTAGQPEGVQFSEGSSELKPSPTVATNEPSATVDLAVFEQLEPEIDEPLEVPQKLNLAEELHAETPRERPNWPPQEEVIKPVENVGTAANRSIAISPQTSTSPSELPRKTAEIDFVGGFESEEMKTEPGITRPIRQIGFDVPLPQNDEPARTATPAQVKPIKTTSVTPAPTTKSFFSQPDSVWESNDQPTRVAAVPESPQPPQVENVTLQQLKMLAETHLAAGRTLAAHELLSDLYWSAPAYRAEIHDLIDHTANVLYFTNSTHFVEPYIVEPGDQLGVIARKYQLPWQYLARLNQVDPRKIRPGQPLKVITGPIGAEVSLSEFRLTLFAGPNKHYVRDYSIGIGKSQSTPVGTFKVFLKEPNPKYWGSNGNVIEADDPANPLGEHWICLDDGLGRQSSYGIHGTIDPNSIGKAESDGCIRLLNEDVAEIYDMLAPGSPVVVKR</sequence>
<keyword evidence="15" id="KW-1185">Reference proteome</keyword>
<keyword evidence="8 9" id="KW-0961">Cell wall biogenesis/degradation</keyword>
<reference evidence="14 15" key="1">
    <citation type="submission" date="2019-02" db="EMBL/GenBank/DDBJ databases">
        <title>Deep-cultivation of Planctomycetes and their phenomic and genomic characterization uncovers novel biology.</title>
        <authorList>
            <person name="Wiegand S."/>
            <person name="Jogler M."/>
            <person name="Boedeker C."/>
            <person name="Pinto D."/>
            <person name="Vollmers J."/>
            <person name="Rivas-Marin E."/>
            <person name="Kohn T."/>
            <person name="Peeters S.H."/>
            <person name="Heuer A."/>
            <person name="Rast P."/>
            <person name="Oberbeckmann S."/>
            <person name="Bunk B."/>
            <person name="Jeske O."/>
            <person name="Meyerdierks A."/>
            <person name="Storesund J.E."/>
            <person name="Kallscheuer N."/>
            <person name="Luecker S."/>
            <person name="Lage O.M."/>
            <person name="Pohl T."/>
            <person name="Merkel B.J."/>
            <person name="Hornburger P."/>
            <person name="Mueller R.-W."/>
            <person name="Bruemmer F."/>
            <person name="Labrenz M."/>
            <person name="Spormann A.M."/>
            <person name="Op den Camp H."/>
            <person name="Overmann J."/>
            <person name="Amann R."/>
            <person name="Jetten M.S.M."/>
            <person name="Mascher T."/>
            <person name="Medema M.H."/>
            <person name="Devos D.P."/>
            <person name="Kaster A.-K."/>
            <person name="Ovreas L."/>
            <person name="Rohde M."/>
            <person name="Galperin M.Y."/>
            <person name="Jogler C."/>
        </authorList>
    </citation>
    <scope>NUCLEOTIDE SEQUENCE [LARGE SCALE GENOMIC DNA]</scope>
    <source>
        <strain evidence="14 15">V22</strain>
    </source>
</reference>
<dbReference type="GO" id="GO:0071555">
    <property type="term" value="P:cell wall organization"/>
    <property type="evidence" value="ECO:0007669"/>
    <property type="project" value="UniProtKB-UniRule"/>
</dbReference>
<evidence type="ECO:0000256" key="11">
    <source>
        <dbReference type="SAM" id="Phobius"/>
    </source>
</evidence>
<dbReference type="InterPro" id="IPR038063">
    <property type="entry name" value="Transpep_catalytic_dom"/>
</dbReference>
<evidence type="ECO:0000259" key="12">
    <source>
        <dbReference type="PROSITE" id="PS51782"/>
    </source>
</evidence>
<dbReference type="CDD" id="cd16913">
    <property type="entry name" value="YkuD_like"/>
    <property type="match status" value="1"/>
</dbReference>
<keyword evidence="11" id="KW-1133">Transmembrane helix</keyword>
<evidence type="ECO:0000313" key="14">
    <source>
        <dbReference type="EMBL" id="QDT63072.1"/>
    </source>
</evidence>
<organism evidence="14 15">
    <name type="scientific">Calycomorphotria hydatis</name>
    <dbReference type="NCBI Taxonomy" id="2528027"/>
    <lineage>
        <taxon>Bacteria</taxon>
        <taxon>Pseudomonadati</taxon>
        <taxon>Planctomycetota</taxon>
        <taxon>Planctomycetia</taxon>
        <taxon>Planctomycetales</taxon>
        <taxon>Planctomycetaceae</taxon>
        <taxon>Calycomorphotria</taxon>
    </lineage>
</organism>
<keyword evidence="11" id="KW-0472">Membrane</keyword>
<dbReference type="PROSITE" id="PS52029">
    <property type="entry name" value="LD_TPASE"/>
    <property type="match status" value="1"/>
</dbReference>
<dbReference type="Proteomes" id="UP000319976">
    <property type="component" value="Chromosome"/>
</dbReference>
<dbReference type="GO" id="GO:0005576">
    <property type="term" value="C:extracellular region"/>
    <property type="evidence" value="ECO:0007669"/>
    <property type="project" value="TreeGrafter"/>
</dbReference>
<feature type="domain" description="L,D-TPase catalytic" evidence="13">
    <location>
        <begin position="371"/>
        <end position="499"/>
    </location>
</feature>
<dbReference type="InterPro" id="IPR036779">
    <property type="entry name" value="LysM_dom_sf"/>
</dbReference>
<evidence type="ECO:0000259" key="13">
    <source>
        <dbReference type="PROSITE" id="PS52029"/>
    </source>
</evidence>
<accession>A0A517T3X1</accession>
<dbReference type="RefSeq" id="WP_197439858.1">
    <property type="nucleotide sequence ID" value="NZ_CP036316.1"/>
</dbReference>
<protein>
    <submittedName>
        <fullName evidence="14">L,D-transpeptidase YkuD</fullName>
        <ecNumber evidence="14">2.-.-.-</ecNumber>
    </submittedName>
</protein>
<dbReference type="Pfam" id="PF01476">
    <property type="entry name" value="LysM"/>
    <property type="match status" value="1"/>
</dbReference>
<dbReference type="InterPro" id="IPR018392">
    <property type="entry name" value="LysM"/>
</dbReference>
<dbReference type="InterPro" id="IPR050979">
    <property type="entry name" value="LD-transpeptidase"/>
</dbReference>
<name>A0A517T3X1_9PLAN</name>
<evidence type="ECO:0000313" key="15">
    <source>
        <dbReference type="Proteomes" id="UP000319976"/>
    </source>
</evidence>
<evidence type="ECO:0000256" key="6">
    <source>
        <dbReference type="ARBA" id="ARBA00022960"/>
    </source>
</evidence>
<dbReference type="Gene3D" id="2.40.440.10">
    <property type="entry name" value="L,D-transpeptidase catalytic domain-like"/>
    <property type="match status" value="1"/>
</dbReference>
<dbReference type="PANTHER" id="PTHR30582:SF24">
    <property type="entry name" value="L,D-TRANSPEPTIDASE ERFK_SRFK-RELATED"/>
    <property type="match status" value="1"/>
</dbReference>
<keyword evidence="11" id="KW-0812">Transmembrane</keyword>
<dbReference type="PANTHER" id="PTHR30582">
    <property type="entry name" value="L,D-TRANSPEPTIDASE"/>
    <property type="match status" value="1"/>
</dbReference>
<feature type="domain" description="LysM" evidence="12">
    <location>
        <begin position="323"/>
        <end position="366"/>
    </location>
</feature>
<evidence type="ECO:0000256" key="7">
    <source>
        <dbReference type="ARBA" id="ARBA00022984"/>
    </source>
</evidence>
<feature type="region of interest" description="Disordered" evidence="10">
    <location>
        <begin position="49"/>
        <end position="84"/>
    </location>
</feature>
<dbReference type="SUPFAM" id="SSF54106">
    <property type="entry name" value="LysM domain"/>
    <property type="match status" value="1"/>
</dbReference>
<dbReference type="InterPro" id="IPR005490">
    <property type="entry name" value="LD_TPept_cat_dom"/>
</dbReference>
<dbReference type="Gene3D" id="3.10.350.10">
    <property type="entry name" value="LysM domain"/>
    <property type="match status" value="1"/>
</dbReference>
<feature type="region of interest" description="Disordered" evidence="10">
    <location>
        <begin position="220"/>
        <end position="241"/>
    </location>
</feature>
<dbReference type="SUPFAM" id="SSF141523">
    <property type="entry name" value="L,D-transpeptidase catalytic domain-like"/>
    <property type="match status" value="1"/>
</dbReference>
<evidence type="ECO:0000256" key="10">
    <source>
        <dbReference type="SAM" id="MobiDB-lite"/>
    </source>
</evidence>
<feature type="active site" description="Proton donor/acceptor" evidence="9">
    <location>
        <position position="459"/>
    </location>
</feature>
<dbReference type="GO" id="GO:0018104">
    <property type="term" value="P:peptidoglycan-protein cross-linking"/>
    <property type="evidence" value="ECO:0007669"/>
    <property type="project" value="TreeGrafter"/>
</dbReference>
<dbReference type="AlphaFoldDB" id="A0A517T3X1"/>
<keyword evidence="4 14" id="KW-0808">Transferase</keyword>
<evidence type="ECO:0000256" key="5">
    <source>
        <dbReference type="ARBA" id="ARBA00022801"/>
    </source>
</evidence>